<sequence>MAIARRKTTKRHTADALVRGAVLRFIREAGLEDTYKAITEESLEWIDDPHDRPDGSMWPRGETPHSNGTERVVALSRMVESLPDNARSVVRMVLGAEVDVEGETVSKHAIQKTLRKCGWAYTDIWQAFRDIRDGLRQIDADFAL</sequence>
<evidence type="ECO:0000256" key="1">
    <source>
        <dbReference type="SAM" id="MobiDB-lite"/>
    </source>
</evidence>
<dbReference type="AlphaFoldDB" id="A0A6M3IXM2"/>
<protein>
    <submittedName>
        <fullName evidence="2">Uncharacterized protein</fullName>
    </submittedName>
</protein>
<name>A0A6M3IXM2_9ZZZZ</name>
<reference evidence="2" key="1">
    <citation type="submission" date="2020-03" db="EMBL/GenBank/DDBJ databases">
        <title>The deep terrestrial virosphere.</title>
        <authorList>
            <person name="Holmfeldt K."/>
            <person name="Nilsson E."/>
            <person name="Simone D."/>
            <person name="Lopez-Fernandez M."/>
            <person name="Wu X."/>
            <person name="de Brujin I."/>
            <person name="Lundin D."/>
            <person name="Andersson A."/>
            <person name="Bertilsson S."/>
            <person name="Dopson M."/>
        </authorList>
    </citation>
    <scope>NUCLEOTIDE SEQUENCE</scope>
    <source>
        <strain evidence="2">MM415B00786</strain>
    </source>
</reference>
<organism evidence="2">
    <name type="scientific">viral metagenome</name>
    <dbReference type="NCBI Taxonomy" id="1070528"/>
    <lineage>
        <taxon>unclassified sequences</taxon>
        <taxon>metagenomes</taxon>
        <taxon>organismal metagenomes</taxon>
    </lineage>
</organism>
<dbReference type="EMBL" id="MT141470">
    <property type="protein sequence ID" value="QJA62416.1"/>
    <property type="molecule type" value="Genomic_DNA"/>
</dbReference>
<evidence type="ECO:0000313" key="2">
    <source>
        <dbReference type="EMBL" id="QJA62416.1"/>
    </source>
</evidence>
<feature type="region of interest" description="Disordered" evidence="1">
    <location>
        <begin position="46"/>
        <end position="68"/>
    </location>
</feature>
<proteinExistence type="predicted"/>
<gene>
    <name evidence="2" type="ORF">MM415B00786_0030</name>
</gene>
<accession>A0A6M3IXM2</accession>